<evidence type="ECO:0000256" key="1">
    <source>
        <dbReference type="ARBA" id="ARBA00001961"/>
    </source>
</evidence>
<accession>A0A0C2WWH5</accession>
<evidence type="ECO:0000256" key="3">
    <source>
        <dbReference type="ARBA" id="ARBA00022964"/>
    </source>
</evidence>
<keyword evidence="3" id="KW-0223">Dioxygenase</keyword>
<name>A0A0C2WWH5_AMAMK</name>
<dbReference type="InterPro" id="IPR045054">
    <property type="entry name" value="P4HA-like"/>
</dbReference>
<dbReference type="PANTHER" id="PTHR10869:SF241">
    <property type="entry name" value="FE2OG DIOXYGENASE DOMAIN-CONTAINING PROTEIN"/>
    <property type="match status" value="1"/>
</dbReference>
<evidence type="ECO:0000313" key="8">
    <source>
        <dbReference type="EMBL" id="KIL61166.1"/>
    </source>
</evidence>
<dbReference type="GO" id="GO:0004656">
    <property type="term" value="F:procollagen-proline 4-dioxygenase activity"/>
    <property type="evidence" value="ECO:0007669"/>
    <property type="project" value="TreeGrafter"/>
</dbReference>
<gene>
    <name evidence="8" type="ORF">M378DRAFT_180179</name>
</gene>
<organism evidence="8 9">
    <name type="scientific">Amanita muscaria (strain Koide BX008)</name>
    <dbReference type="NCBI Taxonomy" id="946122"/>
    <lineage>
        <taxon>Eukaryota</taxon>
        <taxon>Fungi</taxon>
        <taxon>Dikarya</taxon>
        <taxon>Basidiomycota</taxon>
        <taxon>Agaricomycotina</taxon>
        <taxon>Agaricomycetes</taxon>
        <taxon>Agaricomycetidae</taxon>
        <taxon>Agaricales</taxon>
        <taxon>Pluteineae</taxon>
        <taxon>Amanitaceae</taxon>
        <taxon>Amanita</taxon>
    </lineage>
</organism>
<dbReference type="STRING" id="946122.A0A0C2WWH5"/>
<reference evidence="8 9" key="1">
    <citation type="submission" date="2014-04" db="EMBL/GenBank/DDBJ databases">
        <title>Evolutionary Origins and Diversification of the Mycorrhizal Mutualists.</title>
        <authorList>
            <consortium name="DOE Joint Genome Institute"/>
            <consortium name="Mycorrhizal Genomics Consortium"/>
            <person name="Kohler A."/>
            <person name="Kuo A."/>
            <person name="Nagy L.G."/>
            <person name="Floudas D."/>
            <person name="Copeland A."/>
            <person name="Barry K.W."/>
            <person name="Cichocki N."/>
            <person name="Veneault-Fourrey C."/>
            <person name="LaButti K."/>
            <person name="Lindquist E.A."/>
            <person name="Lipzen A."/>
            <person name="Lundell T."/>
            <person name="Morin E."/>
            <person name="Murat C."/>
            <person name="Riley R."/>
            <person name="Ohm R."/>
            <person name="Sun H."/>
            <person name="Tunlid A."/>
            <person name="Henrissat B."/>
            <person name="Grigoriev I.V."/>
            <person name="Hibbett D.S."/>
            <person name="Martin F."/>
        </authorList>
    </citation>
    <scope>NUCLEOTIDE SEQUENCE [LARGE SCALE GENOMIC DNA]</scope>
    <source>
        <strain evidence="8 9">Koide BX008</strain>
    </source>
</reference>
<dbReference type="HOGENOM" id="CLU_041456_2_1_1"/>
<dbReference type="OrthoDB" id="69177at2759"/>
<keyword evidence="4" id="KW-0560">Oxidoreductase</keyword>
<keyword evidence="2" id="KW-0479">Metal-binding</keyword>
<proteinExistence type="predicted"/>
<dbReference type="PANTHER" id="PTHR10869">
    <property type="entry name" value="PROLYL 4-HYDROXYLASE ALPHA SUBUNIT"/>
    <property type="match status" value="1"/>
</dbReference>
<dbReference type="Gene3D" id="2.60.120.620">
    <property type="entry name" value="q2cbj1_9rhob like domain"/>
    <property type="match status" value="1"/>
</dbReference>
<keyword evidence="9" id="KW-1185">Reference proteome</keyword>
<evidence type="ECO:0000256" key="4">
    <source>
        <dbReference type="ARBA" id="ARBA00023002"/>
    </source>
</evidence>
<dbReference type="AlphaFoldDB" id="A0A0C2WWH5"/>
<feature type="domain" description="Prolyl 4-hydroxylase alpha subunit" evidence="7">
    <location>
        <begin position="60"/>
        <end position="303"/>
    </location>
</feature>
<evidence type="ECO:0000256" key="5">
    <source>
        <dbReference type="ARBA" id="ARBA00023004"/>
    </source>
</evidence>
<dbReference type="InParanoid" id="A0A0C2WWH5"/>
<dbReference type="GO" id="GO:0005783">
    <property type="term" value="C:endoplasmic reticulum"/>
    <property type="evidence" value="ECO:0007669"/>
    <property type="project" value="TreeGrafter"/>
</dbReference>
<evidence type="ECO:0000256" key="6">
    <source>
        <dbReference type="SAM" id="MobiDB-lite"/>
    </source>
</evidence>
<comment type="cofactor">
    <cofactor evidence="1">
        <name>L-ascorbate</name>
        <dbReference type="ChEBI" id="CHEBI:38290"/>
    </cofactor>
</comment>
<evidence type="ECO:0000313" key="9">
    <source>
        <dbReference type="Proteomes" id="UP000054549"/>
    </source>
</evidence>
<dbReference type="Proteomes" id="UP000054549">
    <property type="component" value="Unassembled WGS sequence"/>
</dbReference>
<dbReference type="GO" id="GO:0005506">
    <property type="term" value="F:iron ion binding"/>
    <property type="evidence" value="ECO:0007669"/>
    <property type="project" value="InterPro"/>
</dbReference>
<dbReference type="InterPro" id="IPR006620">
    <property type="entry name" value="Pro_4_hyd_alph"/>
</dbReference>
<keyword evidence="5" id="KW-0408">Iron</keyword>
<dbReference type="InterPro" id="IPR044862">
    <property type="entry name" value="Pro_4_hyd_alph_FE2OG_OXY"/>
</dbReference>
<evidence type="ECO:0000256" key="2">
    <source>
        <dbReference type="ARBA" id="ARBA00022723"/>
    </source>
</evidence>
<protein>
    <recommendedName>
        <fullName evidence="7">Prolyl 4-hydroxylase alpha subunit domain-containing protein</fullName>
    </recommendedName>
</protein>
<dbReference type="SMART" id="SM00702">
    <property type="entry name" value="P4Hc"/>
    <property type="match status" value="1"/>
</dbReference>
<feature type="region of interest" description="Disordered" evidence="6">
    <location>
        <begin position="88"/>
        <end position="107"/>
    </location>
</feature>
<dbReference type="Pfam" id="PF13640">
    <property type="entry name" value="2OG-FeII_Oxy_3"/>
    <property type="match status" value="1"/>
</dbReference>
<dbReference type="EMBL" id="KN818288">
    <property type="protein sequence ID" value="KIL61166.1"/>
    <property type="molecule type" value="Genomic_DNA"/>
</dbReference>
<dbReference type="GO" id="GO:0031418">
    <property type="term" value="F:L-ascorbic acid binding"/>
    <property type="evidence" value="ECO:0007669"/>
    <property type="project" value="InterPro"/>
</dbReference>
<evidence type="ECO:0000259" key="7">
    <source>
        <dbReference type="SMART" id="SM00702"/>
    </source>
</evidence>
<sequence length="310" mass="34611">MSWLSSALPSSISFLNLNTRRANLRTIAEPPPIDAAPAPIFDFSGTALQTDYPDTIGKRYYVKIIDNVFSLDECEALVRFAETGIFESGDNSGQRERDGDGGEDSADWQPVVIRTNSRYGHQAGHALDALYRNSDRILRFSSSVASWVFDRLQPHISELVEIRPNTEWEKVVGKPMPGVPGGGGEVWRLVGVNERLSFLRYGKGMSFKEHCDSHVTVRDSEGSGARCGRVTIQIYLTSPGSEVVREPSRVEGGSTRLWSKDMKRHVDVEPKPGRVLVFQHRGVLHSGEEVLEGTKYTLRSDLMFRSKRVT</sequence>